<evidence type="ECO:0000256" key="5">
    <source>
        <dbReference type="ARBA" id="ARBA00022801"/>
    </source>
</evidence>
<feature type="region of interest" description="Disordered" evidence="8">
    <location>
        <begin position="474"/>
        <end position="511"/>
    </location>
</feature>
<dbReference type="CDD" id="cd05474">
    <property type="entry name" value="SAP_like"/>
    <property type="match status" value="1"/>
</dbReference>
<accession>H2ARE9</accession>
<dbReference type="GO" id="GO:0006508">
    <property type="term" value="P:proteolysis"/>
    <property type="evidence" value="ECO:0007669"/>
    <property type="project" value="UniProtKB-KW"/>
</dbReference>
<dbReference type="InterPro" id="IPR033121">
    <property type="entry name" value="PEPTIDASE_A1"/>
</dbReference>
<evidence type="ECO:0000256" key="9">
    <source>
        <dbReference type="SAM" id="SignalP"/>
    </source>
</evidence>
<evidence type="ECO:0000259" key="10">
    <source>
        <dbReference type="PROSITE" id="PS51767"/>
    </source>
</evidence>
<feature type="active site" evidence="6">
    <location>
        <position position="110"/>
    </location>
</feature>
<evidence type="ECO:0000256" key="6">
    <source>
        <dbReference type="PIRSR" id="PIRSR601461-1"/>
    </source>
</evidence>
<evidence type="ECO:0000256" key="3">
    <source>
        <dbReference type="ARBA" id="ARBA00022729"/>
    </source>
</evidence>
<dbReference type="AlphaFoldDB" id="H2ARE9"/>
<dbReference type="InterPro" id="IPR001969">
    <property type="entry name" value="Aspartic_peptidase_AS"/>
</dbReference>
<dbReference type="RefSeq" id="XP_003956084.1">
    <property type="nucleotide sequence ID" value="XM_003956035.1"/>
</dbReference>
<dbReference type="GO" id="GO:0071944">
    <property type="term" value="C:cell periphery"/>
    <property type="evidence" value="ECO:0007669"/>
    <property type="project" value="UniProtKB-ARBA"/>
</dbReference>
<dbReference type="PROSITE" id="PS00141">
    <property type="entry name" value="ASP_PROTEASE"/>
    <property type="match status" value="1"/>
</dbReference>
<keyword evidence="3 9" id="KW-0732">Signal</keyword>
<dbReference type="eggNOG" id="KOG1339">
    <property type="taxonomic scope" value="Eukaryota"/>
</dbReference>
<dbReference type="InParanoid" id="H2ARE9"/>
<dbReference type="InterPro" id="IPR001461">
    <property type="entry name" value="Aspartic_peptidase_A1"/>
</dbReference>
<dbReference type="PROSITE" id="PS51767">
    <property type="entry name" value="PEPTIDASE_A1"/>
    <property type="match status" value="1"/>
</dbReference>
<dbReference type="MEROPS" id="A01.030"/>
<feature type="chain" id="PRO_5003559213" description="Peptidase A1 domain-containing protein" evidence="9">
    <location>
        <begin position="17"/>
        <end position="538"/>
    </location>
</feature>
<sequence length="538" mass="58352">MLIFTSQLFLAYVSTAALGNMVLPEISRFSQHNNGFLDLQFNKLYGTSFDIAKKWQDINLGQHNLNFKQSELYKRASSDYQELEIKNQQSFYSLDLFIGTPGQNVTVQIDTGSSDLWVTGSNNPYCNGSTFSDTVPSRELFNCSQYGTFNTNKSSTWSSNNSRFFIQYGDTTFASGTWGRDVMSINGLNVTGLTFAVANASNSSNSVLGIGLTQLETTYNGSNSSHSYTYANFPVVLKNAGLTESISYSLFLNELDAESGSILFGAVDHSKYSGNLYTLPLVNTYKDRGFPNPIEFAVTLQGIGIVSGSKKTTITQTKLAAILDSGTSLTVLPGTIIHSIASSLNGRYSPLIDSYLVSCSLRNSTNTNLVFDFGGFTIKGTLSNFILEIEDDICILGLSSVDENSVILGDTFLASAYVVYDLENLQISMAQAKFDNSTSDIDVIRGNSGVPSAIKAPGYSSTWTATPSSISTGGNIFPTVTSRSSTQTSTHKGNSDASTTSSTQTKKNYGNRENPRILSSIYFLPIINLILDPLFDGL</sequence>
<feature type="active site" evidence="6">
    <location>
        <position position="324"/>
    </location>
</feature>
<feature type="compositionally biased region" description="Low complexity" evidence="8">
    <location>
        <begin position="479"/>
        <end position="490"/>
    </location>
</feature>
<dbReference type="GO" id="GO:0004190">
    <property type="term" value="F:aspartic-type endopeptidase activity"/>
    <property type="evidence" value="ECO:0007669"/>
    <property type="project" value="UniProtKB-KW"/>
</dbReference>
<evidence type="ECO:0000256" key="7">
    <source>
        <dbReference type="RuleBase" id="RU000454"/>
    </source>
</evidence>
<evidence type="ECO:0000256" key="8">
    <source>
        <dbReference type="SAM" id="MobiDB-lite"/>
    </source>
</evidence>
<dbReference type="OrthoDB" id="771136at2759"/>
<dbReference type="Proteomes" id="UP000005220">
    <property type="component" value="Chromosome 2"/>
</dbReference>
<reference evidence="11 12" key="1">
    <citation type="journal article" date="2011" name="Proc. Natl. Acad. Sci. U.S.A.">
        <title>Evolutionary erosion of yeast sex chromosomes by mating-type switching accidents.</title>
        <authorList>
            <person name="Gordon J.L."/>
            <person name="Armisen D."/>
            <person name="Proux-Wera E."/>
            <person name="Oheigeartaigh S.S."/>
            <person name="Byrne K.P."/>
            <person name="Wolfe K.H."/>
        </authorList>
    </citation>
    <scope>NUCLEOTIDE SEQUENCE [LARGE SCALE GENOMIC DNA]</scope>
    <source>
        <strain evidence="12">ATCC 22294 / BCRC 22015 / CBS 2517 / CECT 1963 / NBRC 1671 / NRRL Y-8276</strain>
    </source>
</reference>
<name>H2ARE9_KAZAF</name>
<keyword evidence="5 7" id="KW-0378">Hydrolase</keyword>
<dbReference type="SUPFAM" id="SSF50630">
    <property type="entry name" value="Acid proteases"/>
    <property type="match status" value="1"/>
</dbReference>
<dbReference type="HOGENOM" id="CLU_013253_9_1_1"/>
<dbReference type="PANTHER" id="PTHR47966:SF65">
    <property type="entry name" value="ASPARTIC-TYPE ENDOPEPTIDASE"/>
    <property type="match status" value="1"/>
</dbReference>
<dbReference type="PANTHER" id="PTHR47966">
    <property type="entry name" value="BETA-SITE APP-CLEAVING ENZYME, ISOFORM A-RELATED"/>
    <property type="match status" value="1"/>
</dbReference>
<keyword evidence="4 7" id="KW-0064">Aspartyl protease</keyword>
<dbReference type="GeneID" id="13884831"/>
<evidence type="ECO:0000256" key="2">
    <source>
        <dbReference type="ARBA" id="ARBA00022670"/>
    </source>
</evidence>
<dbReference type="KEGG" id="kaf:KAFR_0B06530"/>
<dbReference type="InterPro" id="IPR033876">
    <property type="entry name" value="SAP-like"/>
</dbReference>
<dbReference type="Pfam" id="PF00026">
    <property type="entry name" value="Asp"/>
    <property type="match status" value="1"/>
</dbReference>
<feature type="signal peptide" evidence="9">
    <location>
        <begin position="1"/>
        <end position="16"/>
    </location>
</feature>
<dbReference type="Gene3D" id="2.40.70.10">
    <property type="entry name" value="Acid Proteases"/>
    <property type="match status" value="2"/>
</dbReference>
<comment type="similarity">
    <text evidence="1 7">Belongs to the peptidase A1 family.</text>
</comment>
<dbReference type="FunFam" id="2.40.70.10:FF:000011">
    <property type="entry name" value="Aspartic protease"/>
    <property type="match status" value="1"/>
</dbReference>
<protein>
    <recommendedName>
        <fullName evidence="10">Peptidase A1 domain-containing protein</fullName>
    </recommendedName>
</protein>
<evidence type="ECO:0000256" key="1">
    <source>
        <dbReference type="ARBA" id="ARBA00007447"/>
    </source>
</evidence>
<dbReference type="PRINTS" id="PR00792">
    <property type="entry name" value="PEPSIN"/>
</dbReference>
<evidence type="ECO:0000313" key="11">
    <source>
        <dbReference type="EMBL" id="CCF56949.1"/>
    </source>
</evidence>
<dbReference type="EMBL" id="HE650822">
    <property type="protein sequence ID" value="CCF56949.1"/>
    <property type="molecule type" value="Genomic_DNA"/>
</dbReference>
<keyword evidence="12" id="KW-1185">Reference proteome</keyword>
<evidence type="ECO:0000313" key="12">
    <source>
        <dbReference type="Proteomes" id="UP000005220"/>
    </source>
</evidence>
<organism evidence="11 12">
    <name type="scientific">Kazachstania africana (strain ATCC 22294 / BCRC 22015 / CBS 2517 / CECT 1963 / NBRC 1671 / NRRL Y-8276)</name>
    <name type="common">Yeast</name>
    <name type="synonym">Kluyveromyces africanus</name>
    <dbReference type="NCBI Taxonomy" id="1071382"/>
    <lineage>
        <taxon>Eukaryota</taxon>
        <taxon>Fungi</taxon>
        <taxon>Dikarya</taxon>
        <taxon>Ascomycota</taxon>
        <taxon>Saccharomycotina</taxon>
        <taxon>Saccharomycetes</taxon>
        <taxon>Saccharomycetales</taxon>
        <taxon>Saccharomycetaceae</taxon>
        <taxon>Kazachstania</taxon>
    </lineage>
</organism>
<keyword evidence="2 7" id="KW-0645">Protease</keyword>
<feature type="compositionally biased region" description="Polar residues" evidence="8">
    <location>
        <begin position="491"/>
        <end position="508"/>
    </location>
</feature>
<feature type="domain" description="Peptidase A1" evidence="10">
    <location>
        <begin position="92"/>
        <end position="430"/>
    </location>
</feature>
<gene>
    <name evidence="11" type="primary">KAFR0B06530</name>
    <name evidence="11" type="ORF">KAFR_0B06530</name>
</gene>
<proteinExistence type="inferred from homology"/>
<evidence type="ECO:0000256" key="4">
    <source>
        <dbReference type="ARBA" id="ARBA00022750"/>
    </source>
</evidence>
<dbReference type="InterPro" id="IPR021109">
    <property type="entry name" value="Peptidase_aspartic_dom_sf"/>
</dbReference>